<organism evidence="8 9">
    <name type="scientific">Fusibacter ferrireducens</name>
    <dbReference type="NCBI Taxonomy" id="2785058"/>
    <lineage>
        <taxon>Bacteria</taxon>
        <taxon>Bacillati</taxon>
        <taxon>Bacillota</taxon>
        <taxon>Clostridia</taxon>
        <taxon>Eubacteriales</taxon>
        <taxon>Eubacteriales Family XII. Incertae Sedis</taxon>
        <taxon>Fusibacter</taxon>
    </lineage>
</organism>
<dbReference type="CDD" id="cd00211">
    <property type="entry name" value="PTS_IIA_fru"/>
    <property type="match status" value="1"/>
</dbReference>
<dbReference type="SUPFAM" id="SSF52794">
    <property type="entry name" value="PTS system IIB component-like"/>
    <property type="match status" value="1"/>
</dbReference>
<evidence type="ECO:0000259" key="6">
    <source>
        <dbReference type="PROSITE" id="PS51099"/>
    </source>
</evidence>
<dbReference type="PANTHER" id="PTHR30185:SF18">
    <property type="entry name" value="TRANSCRIPTIONAL REGULATOR MTLR"/>
    <property type="match status" value="1"/>
</dbReference>
<sequence>MNARAIKLLKLLMENESYTTVEALAKQLGVSKRSIRYDLEAINAWLEMNDLPKIVSTPRKGVLYELSEAFLEKLETNLLREHRAEPELDIDARQQIVLFNLLISTGVISLESLAKKIKVSKTTIANDINAIQEQIKPQGLTIERTRGVGIEINGDEANKRNSLVKLLRSLATKGTLQENMTTLEDAFQSIKAYFPKLDIDFIIKLIETLEKESGYHFTAEGIIDLITHIALTVERLRFDKKIIIDKDRLHELQKNPFYSSAKNLAEQIEAHFKIRIPQDEIGYITIHLMSTKLTGIDHMDVGSDSQHNLYSLILDVIKRISEYLRVQFLNEKELADDLYLHMSSTLERLKSRQTIINPIFDEIVQKYSSVFNASKKAIKILESAYDVHFTDHEISYVAMHIGAALELKSYKEQLKINVLLVCASGIGTSRLLRTKLISNFTNFNIVATVSYFEMEKFLCDHTIDLIISTLPLDSKHKKSVTVTPLLSEKDVEKLSSYLKVNRQSEKKLNEVEPLIEDMMKIIESHAQVHSSENLKRDLVQLLNKQKNRTAKSQLIDKDLIMTQVKCTDWVSAVKKASEPFIKQQYVTKSYVEKIIENSTTYGPYMVVAPGIAMPHAGTEDGVFKTGIGIMTLEKPIKFNHKSNDPVKVVIFLSAIDNTTHIGQLSSLLGFLSEEGELDRLCQKKSRDEVIEYLNHNEVFYEI</sequence>
<dbReference type="Proteomes" id="UP000614200">
    <property type="component" value="Unassembled WGS sequence"/>
</dbReference>
<dbReference type="PANTHER" id="PTHR30185">
    <property type="entry name" value="CRYPTIC BETA-GLUCOSIDE BGL OPERON ANTITERMINATOR"/>
    <property type="match status" value="1"/>
</dbReference>
<proteinExistence type="predicted"/>
<dbReference type="PROSITE" id="PS51099">
    <property type="entry name" value="PTS_EIIB_TYPE_2"/>
    <property type="match status" value="1"/>
</dbReference>
<evidence type="ECO:0000256" key="3">
    <source>
        <dbReference type="ARBA" id="ARBA00023015"/>
    </source>
</evidence>
<dbReference type="SUPFAM" id="SSF55804">
    <property type="entry name" value="Phoshotransferase/anion transport protein"/>
    <property type="match status" value="1"/>
</dbReference>
<dbReference type="EMBL" id="JADKNH010000007">
    <property type="protein sequence ID" value="MBF4693992.1"/>
    <property type="molecule type" value="Genomic_DNA"/>
</dbReference>
<dbReference type="RefSeq" id="WP_207736293.1">
    <property type="nucleotide sequence ID" value="NZ_JADKNH010000007.1"/>
</dbReference>
<evidence type="ECO:0000256" key="1">
    <source>
        <dbReference type="ARBA" id="ARBA00022679"/>
    </source>
</evidence>
<dbReference type="InterPro" id="IPR036095">
    <property type="entry name" value="PTS_EIIB-like_sf"/>
</dbReference>
<evidence type="ECO:0000259" key="7">
    <source>
        <dbReference type="PROSITE" id="PS51372"/>
    </source>
</evidence>
<name>A0ABR9ZU67_9FIRM</name>
<dbReference type="InterPro" id="IPR013011">
    <property type="entry name" value="PTS_EIIB_2"/>
</dbReference>
<feature type="domain" description="PTS EIIB type-2" evidence="6">
    <location>
        <begin position="416"/>
        <end position="506"/>
    </location>
</feature>
<dbReference type="Pfam" id="PF00874">
    <property type="entry name" value="PRD"/>
    <property type="match status" value="2"/>
</dbReference>
<feature type="domain" description="PTS EIIA type-2" evidence="5">
    <location>
        <begin position="553"/>
        <end position="696"/>
    </location>
</feature>
<dbReference type="Pfam" id="PF08279">
    <property type="entry name" value="HTH_11"/>
    <property type="match status" value="2"/>
</dbReference>
<evidence type="ECO:0000256" key="4">
    <source>
        <dbReference type="ARBA" id="ARBA00023163"/>
    </source>
</evidence>
<keyword evidence="2" id="KW-0677">Repeat</keyword>
<evidence type="ECO:0000256" key="2">
    <source>
        <dbReference type="ARBA" id="ARBA00022737"/>
    </source>
</evidence>
<feature type="domain" description="PRD" evidence="7">
    <location>
        <begin position="193"/>
        <end position="298"/>
    </location>
</feature>
<dbReference type="InterPro" id="IPR036388">
    <property type="entry name" value="WH-like_DNA-bd_sf"/>
</dbReference>
<dbReference type="SUPFAM" id="SSF63520">
    <property type="entry name" value="PTS-regulatory domain, PRD"/>
    <property type="match status" value="2"/>
</dbReference>
<accession>A0ABR9ZU67</accession>
<dbReference type="Pfam" id="PF00359">
    <property type="entry name" value="PTS_EIIA_2"/>
    <property type="match status" value="1"/>
</dbReference>
<evidence type="ECO:0000313" key="8">
    <source>
        <dbReference type="EMBL" id="MBF4693992.1"/>
    </source>
</evidence>
<comment type="caution">
    <text evidence="8">The sequence shown here is derived from an EMBL/GenBank/DDBJ whole genome shotgun (WGS) entry which is preliminary data.</text>
</comment>
<dbReference type="InterPro" id="IPR036634">
    <property type="entry name" value="PRD_sf"/>
</dbReference>
<dbReference type="PROSITE" id="PS51372">
    <property type="entry name" value="PRD_2"/>
    <property type="match status" value="2"/>
</dbReference>
<keyword evidence="1" id="KW-0808">Transferase</keyword>
<dbReference type="InterPro" id="IPR011608">
    <property type="entry name" value="PRD"/>
</dbReference>
<dbReference type="CDD" id="cd05568">
    <property type="entry name" value="PTS_IIB_bgl_like"/>
    <property type="match status" value="1"/>
</dbReference>
<dbReference type="InterPro" id="IPR013196">
    <property type="entry name" value="HTH_11"/>
</dbReference>
<dbReference type="Gene3D" id="1.10.1790.10">
    <property type="entry name" value="PRD domain"/>
    <property type="match status" value="2"/>
</dbReference>
<feature type="domain" description="PRD" evidence="7">
    <location>
        <begin position="304"/>
        <end position="411"/>
    </location>
</feature>
<dbReference type="InterPro" id="IPR016152">
    <property type="entry name" value="PTrfase/Anion_transptr"/>
</dbReference>
<dbReference type="PROSITE" id="PS51094">
    <property type="entry name" value="PTS_EIIA_TYPE_2"/>
    <property type="match status" value="1"/>
</dbReference>
<dbReference type="Gene3D" id="1.10.10.10">
    <property type="entry name" value="Winged helix-like DNA-binding domain superfamily/Winged helix DNA-binding domain"/>
    <property type="match status" value="2"/>
</dbReference>
<keyword evidence="9" id="KW-1185">Reference proteome</keyword>
<protein>
    <submittedName>
        <fullName evidence="8">BglG family transcription antiterminator</fullName>
    </submittedName>
</protein>
<dbReference type="Gene3D" id="3.40.930.10">
    <property type="entry name" value="Mannitol-specific EII, Chain A"/>
    <property type="match status" value="1"/>
</dbReference>
<dbReference type="InterPro" id="IPR002178">
    <property type="entry name" value="PTS_EIIA_type-2_dom"/>
</dbReference>
<reference evidence="8 9" key="1">
    <citation type="submission" date="2020-11" db="EMBL/GenBank/DDBJ databases">
        <title>Fusibacter basophilias sp. nov.</title>
        <authorList>
            <person name="Qiu D."/>
        </authorList>
    </citation>
    <scope>NUCLEOTIDE SEQUENCE [LARGE SCALE GENOMIC DNA]</scope>
    <source>
        <strain evidence="8 9">Q10-2</strain>
    </source>
</reference>
<evidence type="ECO:0000259" key="5">
    <source>
        <dbReference type="PROSITE" id="PS51094"/>
    </source>
</evidence>
<dbReference type="InterPro" id="IPR050661">
    <property type="entry name" value="BglG_antiterminators"/>
</dbReference>
<keyword evidence="3" id="KW-0805">Transcription regulation</keyword>
<dbReference type="Gene3D" id="3.40.50.2300">
    <property type="match status" value="1"/>
</dbReference>
<gene>
    <name evidence="8" type="ORF">ISU02_12805</name>
</gene>
<dbReference type="InterPro" id="IPR036390">
    <property type="entry name" value="WH_DNA-bd_sf"/>
</dbReference>
<keyword evidence="4" id="KW-0804">Transcription</keyword>
<evidence type="ECO:0000313" key="9">
    <source>
        <dbReference type="Proteomes" id="UP000614200"/>
    </source>
</evidence>
<dbReference type="SUPFAM" id="SSF46785">
    <property type="entry name" value="Winged helix' DNA-binding domain"/>
    <property type="match status" value="2"/>
</dbReference>